<evidence type="ECO:0000256" key="1">
    <source>
        <dbReference type="ARBA" id="ARBA00008950"/>
    </source>
</evidence>
<name>A0A1Y5TQ98_9RHOB</name>
<dbReference type="PANTHER" id="PTHR11124">
    <property type="entry name" value="VACUOLAR SORTING PROTEIN VPS29"/>
    <property type="match status" value="1"/>
</dbReference>
<dbReference type="EMBL" id="FWFV01000015">
    <property type="protein sequence ID" value="SLN68968.1"/>
    <property type="molecule type" value="Genomic_DNA"/>
</dbReference>
<comment type="similarity">
    <text evidence="1 4">Belongs to the metallophosphoesterase superfamily. YfcE family.</text>
</comment>
<feature type="domain" description="Calcineurin-like phosphoesterase" evidence="5">
    <location>
        <begin position="62"/>
        <end position="196"/>
    </location>
</feature>
<evidence type="ECO:0000256" key="3">
    <source>
        <dbReference type="ARBA" id="ARBA00022801"/>
    </source>
</evidence>
<dbReference type="Pfam" id="PF12850">
    <property type="entry name" value="Metallophos_2"/>
    <property type="match status" value="1"/>
</dbReference>
<evidence type="ECO:0000313" key="7">
    <source>
        <dbReference type="Proteomes" id="UP000193870"/>
    </source>
</evidence>
<dbReference type="STRING" id="315423.SAMN04488020_11649"/>
<dbReference type="InterPro" id="IPR000979">
    <property type="entry name" value="Phosphodiesterase_MJ0936/Vps29"/>
</dbReference>
<gene>
    <name evidence="6" type="ORF">PAM7066_03499</name>
</gene>
<keyword evidence="2 4" id="KW-0479">Metal-binding</keyword>
<dbReference type="GO" id="GO:0046872">
    <property type="term" value="F:metal ion binding"/>
    <property type="evidence" value="ECO:0007669"/>
    <property type="project" value="UniProtKB-KW"/>
</dbReference>
<dbReference type="AlphaFoldDB" id="A0A1Y5TQ98"/>
<evidence type="ECO:0000256" key="2">
    <source>
        <dbReference type="ARBA" id="ARBA00022723"/>
    </source>
</evidence>
<evidence type="ECO:0000256" key="4">
    <source>
        <dbReference type="RuleBase" id="RU362039"/>
    </source>
</evidence>
<dbReference type="GO" id="GO:0016787">
    <property type="term" value="F:hydrolase activity"/>
    <property type="evidence" value="ECO:0007669"/>
    <property type="project" value="UniProtKB-UniRule"/>
</dbReference>
<dbReference type="InterPro" id="IPR020935">
    <property type="entry name" value="PdiEstase_YfcE_CS"/>
</dbReference>
<dbReference type="InterPro" id="IPR029052">
    <property type="entry name" value="Metallo-depent_PP-like"/>
</dbReference>
<reference evidence="6 7" key="1">
    <citation type="submission" date="2017-03" db="EMBL/GenBank/DDBJ databases">
        <authorList>
            <person name="Afonso C.L."/>
            <person name="Miller P.J."/>
            <person name="Scott M.A."/>
            <person name="Spackman E."/>
            <person name="Goraichik I."/>
            <person name="Dimitrov K.M."/>
            <person name="Suarez D.L."/>
            <person name="Swayne D.E."/>
        </authorList>
    </citation>
    <scope>NUCLEOTIDE SEQUENCE [LARGE SCALE GENOMIC DNA]</scope>
    <source>
        <strain evidence="6 7">CECT 7066</strain>
    </source>
</reference>
<dbReference type="Proteomes" id="UP000193870">
    <property type="component" value="Unassembled WGS sequence"/>
</dbReference>
<dbReference type="PROSITE" id="PS01269">
    <property type="entry name" value="UPF0025"/>
    <property type="match status" value="1"/>
</dbReference>
<keyword evidence="3" id="KW-0378">Hydrolase</keyword>
<sequence>MMPVFAIASWATAVQGSALGPAGSQSCPIAVNLFLARFGPAHLSAARSYVHAPLGQPSPLGRIGVISDTHGLLRPEALEALEGVDRILHAGDIGNPDHLGALARIAPVMAIRGNIDRGDWAEALPDTATVTIEGLRIHMIHDRNALKADPQAEGWDVVISGHSHKPGIEDTGGTLWLNPGAAGPRRFRLPITLAFLWAEAGRPRAMIHPLPV</sequence>
<dbReference type="Gene3D" id="3.60.21.10">
    <property type="match status" value="1"/>
</dbReference>
<organism evidence="6 7">
    <name type="scientific">Palleronia marisminoris</name>
    <dbReference type="NCBI Taxonomy" id="315423"/>
    <lineage>
        <taxon>Bacteria</taxon>
        <taxon>Pseudomonadati</taxon>
        <taxon>Pseudomonadota</taxon>
        <taxon>Alphaproteobacteria</taxon>
        <taxon>Rhodobacterales</taxon>
        <taxon>Roseobacteraceae</taxon>
        <taxon>Palleronia</taxon>
    </lineage>
</organism>
<protein>
    <recommendedName>
        <fullName evidence="4">Phosphoesterase</fullName>
        <ecNumber evidence="4">3.1.4.-</ecNumber>
    </recommendedName>
</protein>
<evidence type="ECO:0000259" key="5">
    <source>
        <dbReference type="Pfam" id="PF12850"/>
    </source>
</evidence>
<accession>A0A1Y5TQ98</accession>
<dbReference type="SUPFAM" id="SSF56300">
    <property type="entry name" value="Metallo-dependent phosphatases"/>
    <property type="match status" value="1"/>
</dbReference>
<comment type="cofactor">
    <cofactor evidence="4">
        <name>a divalent metal cation</name>
        <dbReference type="ChEBI" id="CHEBI:60240"/>
    </cofactor>
</comment>
<dbReference type="NCBIfam" id="TIGR00040">
    <property type="entry name" value="yfcE"/>
    <property type="match status" value="1"/>
</dbReference>
<dbReference type="InterPro" id="IPR024654">
    <property type="entry name" value="Calcineurin-like_PHP_lpxH"/>
</dbReference>
<dbReference type="EC" id="3.1.4.-" evidence="4"/>
<keyword evidence="7" id="KW-1185">Reference proteome</keyword>
<evidence type="ECO:0000313" key="6">
    <source>
        <dbReference type="EMBL" id="SLN68968.1"/>
    </source>
</evidence>
<proteinExistence type="inferred from homology"/>